<evidence type="ECO:0000256" key="6">
    <source>
        <dbReference type="ARBA" id="ARBA00022840"/>
    </source>
</evidence>
<dbReference type="PATRIC" id="fig|263475.3.peg.3555"/>
<proteinExistence type="inferred from homology"/>
<dbReference type="AlphaFoldDB" id="A0A0M0LDQ5"/>
<dbReference type="Gene3D" id="3.30.1300.10">
    <property type="entry name" value="Pantoate-beta-alanine ligase, C-terminal domain"/>
    <property type="match status" value="1"/>
</dbReference>
<keyword evidence="5 8" id="KW-0547">Nucleotide-binding</keyword>
<sequence length="278" mass="31106">MKIVSTIKELTAHITTVKKADKTIGLVPTMGYLHEGHMALAKAARKENEIVVMSLFVNPAQFGPNEDYESYPRDLIRDSRIAEKVGVDFLFTPSVSEMYPSNGGIQILAGPQSNILCGATRPGHFDGVLKIVTKLFHLTQPTKAYFGQKDAQQLALIETLVRDYNFPLEIRSVPIVREEDGLAKSSRNVFLTEQQRKEAVVIHQALILAKNHYLESDNNIEATKFAKEHIKANSNGEIDYLQMLSYPDLTEVAEQTEKVLIAAAVYFGKTRLIDNIIF</sequence>
<feature type="binding site" evidence="8">
    <location>
        <begin position="30"/>
        <end position="37"/>
    </location>
    <ligand>
        <name>ATP</name>
        <dbReference type="ChEBI" id="CHEBI:30616"/>
    </ligand>
</feature>
<dbReference type="CDD" id="cd00560">
    <property type="entry name" value="PanC"/>
    <property type="match status" value="1"/>
</dbReference>
<dbReference type="OrthoDB" id="9773087at2"/>
<evidence type="ECO:0000256" key="4">
    <source>
        <dbReference type="ARBA" id="ARBA00022655"/>
    </source>
</evidence>
<comment type="catalytic activity">
    <reaction evidence="7 8">
        <text>(R)-pantoate + beta-alanine + ATP = (R)-pantothenate + AMP + diphosphate + H(+)</text>
        <dbReference type="Rhea" id="RHEA:10912"/>
        <dbReference type="ChEBI" id="CHEBI:15378"/>
        <dbReference type="ChEBI" id="CHEBI:15980"/>
        <dbReference type="ChEBI" id="CHEBI:29032"/>
        <dbReference type="ChEBI" id="CHEBI:30616"/>
        <dbReference type="ChEBI" id="CHEBI:33019"/>
        <dbReference type="ChEBI" id="CHEBI:57966"/>
        <dbReference type="ChEBI" id="CHEBI:456215"/>
        <dbReference type="EC" id="6.3.2.1"/>
    </reaction>
</comment>
<dbReference type="PANTHER" id="PTHR21299">
    <property type="entry name" value="CYTIDYLATE KINASE/PANTOATE-BETA-ALANINE LIGASE"/>
    <property type="match status" value="1"/>
</dbReference>
<comment type="subunit">
    <text evidence="8">Homodimer.</text>
</comment>
<feature type="binding site" evidence="8">
    <location>
        <begin position="184"/>
        <end position="187"/>
    </location>
    <ligand>
        <name>ATP</name>
        <dbReference type="ChEBI" id="CHEBI:30616"/>
    </ligand>
</feature>
<comment type="subcellular location">
    <subcellularLocation>
        <location evidence="8">Cytoplasm</location>
    </subcellularLocation>
</comment>
<dbReference type="Proteomes" id="UP000036867">
    <property type="component" value="Unassembled WGS sequence"/>
</dbReference>
<evidence type="ECO:0000313" key="10">
    <source>
        <dbReference type="Proteomes" id="UP000036867"/>
    </source>
</evidence>
<evidence type="ECO:0000256" key="1">
    <source>
        <dbReference type="ARBA" id="ARBA00004990"/>
    </source>
</evidence>
<dbReference type="GeneID" id="301136735"/>
<dbReference type="EC" id="6.3.2.1" evidence="8"/>
<gene>
    <name evidence="8" type="primary">panC</name>
    <name evidence="9" type="ORF">AMD00_11575</name>
</gene>
<keyword evidence="10" id="KW-1185">Reference proteome</keyword>
<dbReference type="GO" id="GO:0005829">
    <property type="term" value="C:cytosol"/>
    <property type="evidence" value="ECO:0007669"/>
    <property type="project" value="TreeGrafter"/>
</dbReference>
<evidence type="ECO:0000256" key="2">
    <source>
        <dbReference type="ARBA" id="ARBA00009256"/>
    </source>
</evidence>
<comment type="pathway">
    <text evidence="1 8">Cofactor biosynthesis; (R)-pantothenate biosynthesis; (R)-pantothenate from (R)-pantoate and beta-alanine: step 1/1.</text>
</comment>
<dbReference type="HAMAP" id="MF_00158">
    <property type="entry name" value="PanC"/>
    <property type="match status" value="1"/>
</dbReference>
<dbReference type="FunFam" id="3.40.50.620:FF:000013">
    <property type="entry name" value="Pantothenate synthetase"/>
    <property type="match status" value="1"/>
</dbReference>
<dbReference type="EMBL" id="LILB01000005">
    <property type="protein sequence ID" value="KOO49032.1"/>
    <property type="molecule type" value="Genomic_DNA"/>
</dbReference>
<comment type="caution">
    <text evidence="9">The sequence shown here is derived from an EMBL/GenBank/DDBJ whole genome shotgun (WGS) entry which is preliminary data.</text>
</comment>
<evidence type="ECO:0000256" key="3">
    <source>
        <dbReference type="ARBA" id="ARBA00022598"/>
    </source>
</evidence>
<dbReference type="InterPro" id="IPR042176">
    <property type="entry name" value="Pantoate_ligase_C"/>
</dbReference>
<organism evidence="9 10">
    <name type="scientific">Viridibacillus arvi</name>
    <dbReference type="NCBI Taxonomy" id="263475"/>
    <lineage>
        <taxon>Bacteria</taxon>
        <taxon>Bacillati</taxon>
        <taxon>Bacillota</taxon>
        <taxon>Bacilli</taxon>
        <taxon>Bacillales</taxon>
        <taxon>Caryophanaceae</taxon>
        <taxon>Viridibacillus</taxon>
    </lineage>
</organism>
<dbReference type="UniPathway" id="UPA00028">
    <property type="reaction ID" value="UER00005"/>
</dbReference>
<evidence type="ECO:0000313" key="9">
    <source>
        <dbReference type="EMBL" id="KOO49032.1"/>
    </source>
</evidence>
<feature type="binding site" evidence="8">
    <location>
        <position position="61"/>
    </location>
    <ligand>
        <name>(R)-pantoate</name>
        <dbReference type="ChEBI" id="CHEBI:15980"/>
    </ligand>
</feature>
<evidence type="ECO:0000256" key="8">
    <source>
        <dbReference type="HAMAP-Rule" id="MF_00158"/>
    </source>
</evidence>
<dbReference type="GO" id="GO:0005524">
    <property type="term" value="F:ATP binding"/>
    <property type="evidence" value="ECO:0007669"/>
    <property type="project" value="UniProtKB-KW"/>
</dbReference>
<protein>
    <recommendedName>
        <fullName evidence="8">Pantothenate synthetase</fullName>
        <shortName evidence="8">PS</shortName>
        <ecNumber evidence="8">6.3.2.1</ecNumber>
    </recommendedName>
    <alternativeName>
        <fullName evidence="8">Pantoate--beta-alanine ligase</fullName>
    </alternativeName>
    <alternativeName>
        <fullName evidence="8">Pantoate-activating enzyme</fullName>
    </alternativeName>
</protein>
<evidence type="ECO:0000256" key="5">
    <source>
        <dbReference type="ARBA" id="ARBA00022741"/>
    </source>
</evidence>
<evidence type="ECO:0000256" key="7">
    <source>
        <dbReference type="ARBA" id="ARBA00048258"/>
    </source>
</evidence>
<comment type="miscellaneous">
    <text evidence="8">The reaction proceeds by a bi uni uni bi ping pong mechanism.</text>
</comment>
<dbReference type="InterPro" id="IPR014729">
    <property type="entry name" value="Rossmann-like_a/b/a_fold"/>
</dbReference>
<reference evidence="10" key="1">
    <citation type="submission" date="2015-08" db="EMBL/GenBank/DDBJ databases">
        <title>Fjat-10028 dsm 16317.</title>
        <authorList>
            <person name="Liu B."/>
            <person name="Wang J."/>
            <person name="Zhu Y."/>
            <person name="Liu G."/>
            <person name="Chen Q."/>
            <person name="Chen Z."/>
            <person name="Lan J."/>
            <person name="Che J."/>
            <person name="Ge C."/>
            <person name="Shi H."/>
            <person name="Pan Z."/>
            <person name="Liu X."/>
        </authorList>
    </citation>
    <scope>NUCLEOTIDE SEQUENCE [LARGE SCALE GENOMIC DNA]</scope>
    <source>
        <strain evidence="10">DSM 16317</strain>
    </source>
</reference>
<dbReference type="GO" id="GO:0004592">
    <property type="term" value="F:pantoate-beta-alanine ligase activity"/>
    <property type="evidence" value="ECO:0007669"/>
    <property type="project" value="UniProtKB-UniRule"/>
</dbReference>
<feature type="binding site" evidence="8">
    <location>
        <begin position="147"/>
        <end position="150"/>
    </location>
    <ligand>
        <name>ATP</name>
        <dbReference type="ChEBI" id="CHEBI:30616"/>
    </ligand>
</feature>
<comment type="similarity">
    <text evidence="2 8">Belongs to the pantothenate synthetase family.</text>
</comment>
<dbReference type="Gene3D" id="3.40.50.620">
    <property type="entry name" value="HUPs"/>
    <property type="match status" value="1"/>
</dbReference>
<name>A0A0M0LDQ5_9BACL</name>
<feature type="binding site" evidence="8">
    <location>
        <position position="176"/>
    </location>
    <ligand>
        <name>ATP</name>
        <dbReference type="ChEBI" id="CHEBI:30616"/>
    </ligand>
</feature>
<comment type="function">
    <text evidence="8">Catalyzes the condensation of pantoate with beta-alanine in an ATP-dependent reaction via a pantoyl-adenylate intermediate.</text>
</comment>
<feature type="binding site" evidence="8">
    <location>
        <position position="61"/>
    </location>
    <ligand>
        <name>beta-alanine</name>
        <dbReference type="ChEBI" id="CHEBI:57966"/>
    </ligand>
</feature>
<feature type="binding site" evidence="8">
    <location>
        <position position="153"/>
    </location>
    <ligand>
        <name>(R)-pantoate</name>
        <dbReference type="ChEBI" id="CHEBI:15980"/>
    </ligand>
</feature>
<dbReference type="InterPro" id="IPR003721">
    <property type="entry name" value="Pantoate_ligase"/>
</dbReference>
<keyword evidence="8" id="KW-0963">Cytoplasm</keyword>
<keyword evidence="4 8" id="KW-0566">Pantothenate biosynthesis</keyword>
<dbReference type="GO" id="GO:0015940">
    <property type="term" value="P:pantothenate biosynthetic process"/>
    <property type="evidence" value="ECO:0007669"/>
    <property type="project" value="UniProtKB-UniRule"/>
</dbReference>
<dbReference type="Pfam" id="PF02569">
    <property type="entry name" value="Pantoate_ligase"/>
    <property type="match status" value="1"/>
</dbReference>
<accession>A0A0M0LDQ5</accession>
<dbReference type="NCBIfam" id="TIGR00018">
    <property type="entry name" value="panC"/>
    <property type="match status" value="1"/>
</dbReference>
<dbReference type="SUPFAM" id="SSF52374">
    <property type="entry name" value="Nucleotidylyl transferase"/>
    <property type="match status" value="1"/>
</dbReference>
<keyword evidence="6 8" id="KW-0067">ATP-binding</keyword>
<feature type="active site" description="Proton donor" evidence="8">
    <location>
        <position position="37"/>
    </location>
</feature>
<dbReference type="RefSeq" id="WP_053417226.1">
    <property type="nucleotide sequence ID" value="NZ_LILB01000005.1"/>
</dbReference>
<keyword evidence="3 8" id="KW-0436">Ligase</keyword>
<dbReference type="STRING" id="263475.AMD00_11575"/>
<dbReference type="PANTHER" id="PTHR21299:SF1">
    <property type="entry name" value="PANTOATE--BETA-ALANINE LIGASE"/>
    <property type="match status" value="1"/>
</dbReference>